<keyword evidence="3" id="KW-1185">Reference proteome</keyword>
<feature type="non-terminal residue" evidence="2">
    <location>
        <position position="1"/>
    </location>
</feature>
<evidence type="ECO:0000313" key="2">
    <source>
        <dbReference type="EMBL" id="EJK50391.1"/>
    </source>
</evidence>
<sequence length="114" mass="12315">GEGNEGKVSPPQGSFGEGKVLSPDTHPDFKQLLAPLLSRNEPVSVSDICHAANVKIHKLPFLTMGGKVTASCKRVHAPRSEINKYPGFRKELCDVLQPGVTAIVSGRKRTWGQI</sequence>
<protein>
    <submittedName>
        <fullName evidence="2">Uncharacterized protein</fullName>
    </submittedName>
</protein>
<evidence type="ECO:0000256" key="1">
    <source>
        <dbReference type="SAM" id="MobiDB-lite"/>
    </source>
</evidence>
<feature type="region of interest" description="Disordered" evidence="1">
    <location>
        <begin position="1"/>
        <end position="26"/>
    </location>
</feature>
<comment type="caution">
    <text evidence="2">The sequence shown here is derived from an EMBL/GenBank/DDBJ whole genome shotgun (WGS) entry which is preliminary data.</text>
</comment>
<organism evidence="2 3">
    <name type="scientific">Thalassiosira oceanica</name>
    <name type="common">Marine diatom</name>
    <dbReference type="NCBI Taxonomy" id="159749"/>
    <lineage>
        <taxon>Eukaryota</taxon>
        <taxon>Sar</taxon>
        <taxon>Stramenopiles</taxon>
        <taxon>Ochrophyta</taxon>
        <taxon>Bacillariophyta</taxon>
        <taxon>Coscinodiscophyceae</taxon>
        <taxon>Thalassiosirophycidae</taxon>
        <taxon>Thalassiosirales</taxon>
        <taxon>Thalassiosiraceae</taxon>
        <taxon>Thalassiosira</taxon>
    </lineage>
</organism>
<reference evidence="2 3" key="1">
    <citation type="journal article" date="2012" name="Genome Biol.">
        <title>Genome and low-iron response of an oceanic diatom adapted to chronic iron limitation.</title>
        <authorList>
            <person name="Lommer M."/>
            <person name="Specht M."/>
            <person name="Roy A.S."/>
            <person name="Kraemer L."/>
            <person name="Andreson R."/>
            <person name="Gutowska M.A."/>
            <person name="Wolf J."/>
            <person name="Bergner S.V."/>
            <person name="Schilhabel M.B."/>
            <person name="Klostermeier U.C."/>
            <person name="Beiko R.G."/>
            <person name="Rosenstiel P."/>
            <person name="Hippler M."/>
            <person name="Laroche J."/>
        </authorList>
    </citation>
    <scope>NUCLEOTIDE SEQUENCE [LARGE SCALE GENOMIC DNA]</scope>
    <source>
        <strain evidence="2 3">CCMP1005</strain>
    </source>
</reference>
<dbReference type="AlphaFoldDB" id="K0RN77"/>
<proteinExistence type="predicted"/>
<dbReference type="EMBL" id="AGNL01043844">
    <property type="protein sequence ID" value="EJK50391.1"/>
    <property type="molecule type" value="Genomic_DNA"/>
</dbReference>
<evidence type="ECO:0000313" key="3">
    <source>
        <dbReference type="Proteomes" id="UP000266841"/>
    </source>
</evidence>
<gene>
    <name evidence="2" type="ORF">THAOC_30650</name>
</gene>
<accession>K0RN77</accession>
<dbReference type="Proteomes" id="UP000266841">
    <property type="component" value="Unassembled WGS sequence"/>
</dbReference>
<name>K0RN77_THAOC</name>